<dbReference type="GO" id="GO:0003700">
    <property type="term" value="F:DNA-binding transcription factor activity"/>
    <property type="evidence" value="ECO:0007669"/>
    <property type="project" value="InterPro"/>
</dbReference>
<dbReference type="PRINTS" id="PR00598">
    <property type="entry name" value="HTHMARR"/>
</dbReference>
<feature type="domain" description="HTH marR-type" evidence="4">
    <location>
        <begin position="24"/>
        <end position="156"/>
    </location>
</feature>
<evidence type="ECO:0000313" key="6">
    <source>
        <dbReference type="Proteomes" id="UP000199707"/>
    </source>
</evidence>
<dbReference type="SMART" id="SM00347">
    <property type="entry name" value="HTH_MARR"/>
    <property type="match status" value="1"/>
</dbReference>
<dbReference type="PROSITE" id="PS01117">
    <property type="entry name" value="HTH_MARR_1"/>
    <property type="match status" value="1"/>
</dbReference>
<dbReference type="RefSeq" id="WP_090355172.1">
    <property type="nucleotide sequence ID" value="NZ_FMUB01000003.1"/>
</dbReference>
<proteinExistence type="predicted"/>
<evidence type="ECO:0000313" key="5">
    <source>
        <dbReference type="EMBL" id="SCX11088.1"/>
    </source>
</evidence>
<dbReference type="InterPro" id="IPR023187">
    <property type="entry name" value="Tscrpt_reg_MarR-type_CS"/>
</dbReference>
<evidence type="ECO:0000256" key="2">
    <source>
        <dbReference type="ARBA" id="ARBA00023125"/>
    </source>
</evidence>
<dbReference type="SUPFAM" id="SSF46785">
    <property type="entry name" value="Winged helix' DNA-binding domain"/>
    <property type="match status" value="1"/>
</dbReference>
<dbReference type="Pfam" id="PF01047">
    <property type="entry name" value="MarR"/>
    <property type="match status" value="1"/>
</dbReference>
<accession>A0A1G4VTG6</accession>
<dbReference type="Proteomes" id="UP000199707">
    <property type="component" value="Unassembled WGS sequence"/>
</dbReference>
<dbReference type="InterPro" id="IPR000835">
    <property type="entry name" value="HTH_MarR-typ"/>
</dbReference>
<dbReference type="STRING" id="1502745.SAMN02799620_01507"/>
<name>A0A1G4VTG6_9MYCO</name>
<sequence length="167" mass="18497">MEPTDRRTAAPLDSSVPLPAAAESGPISHAIFRVARLHRMIAGHLLREVGLHPGQEIVMMHLWQTGPQRQVDLVRVLDSDAATMTRTIRRLENAGFVRRVATPADKRTSLIEPTPASIPLRQRVESIWAELEDAAVGDLDVAERRLIEKSLLMLEARLNRAADGLAH</sequence>
<evidence type="ECO:0000259" key="4">
    <source>
        <dbReference type="PROSITE" id="PS50995"/>
    </source>
</evidence>
<evidence type="ECO:0000256" key="3">
    <source>
        <dbReference type="ARBA" id="ARBA00023163"/>
    </source>
</evidence>
<dbReference type="InterPro" id="IPR036390">
    <property type="entry name" value="WH_DNA-bd_sf"/>
</dbReference>
<dbReference type="PANTHER" id="PTHR42756:SF1">
    <property type="entry name" value="TRANSCRIPTIONAL REPRESSOR OF EMRAB OPERON"/>
    <property type="match status" value="1"/>
</dbReference>
<reference evidence="6" key="1">
    <citation type="submission" date="2016-10" db="EMBL/GenBank/DDBJ databases">
        <authorList>
            <person name="Varghese N."/>
            <person name="Submissions S."/>
        </authorList>
    </citation>
    <scope>NUCLEOTIDE SEQUENCE [LARGE SCALE GENOMIC DNA]</scope>
    <source>
        <strain evidence="6">UNC267MFSha1.1M11</strain>
    </source>
</reference>
<keyword evidence="1" id="KW-0805">Transcription regulation</keyword>
<dbReference type="EMBL" id="FMUB01000003">
    <property type="protein sequence ID" value="SCX11088.1"/>
    <property type="molecule type" value="Genomic_DNA"/>
</dbReference>
<gene>
    <name evidence="5" type="ORF">SAMN02799620_01507</name>
</gene>
<dbReference type="PANTHER" id="PTHR42756">
    <property type="entry name" value="TRANSCRIPTIONAL REGULATOR, MARR"/>
    <property type="match status" value="1"/>
</dbReference>
<evidence type="ECO:0000256" key="1">
    <source>
        <dbReference type="ARBA" id="ARBA00023015"/>
    </source>
</evidence>
<dbReference type="Gene3D" id="1.10.10.10">
    <property type="entry name" value="Winged helix-like DNA-binding domain superfamily/Winged helix DNA-binding domain"/>
    <property type="match status" value="1"/>
</dbReference>
<dbReference type="AlphaFoldDB" id="A0A1G4VTG6"/>
<organism evidence="5 6">
    <name type="scientific">Mycolicibacterium fluoranthenivorans</name>
    <dbReference type="NCBI Taxonomy" id="258505"/>
    <lineage>
        <taxon>Bacteria</taxon>
        <taxon>Bacillati</taxon>
        <taxon>Actinomycetota</taxon>
        <taxon>Actinomycetes</taxon>
        <taxon>Mycobacteriales</taxon>
        <taxon>Mycobacteriaceae</taxon>
        <taxon>Mycolicibacterium</taxon>
    </lineage>
</organism>
<dbReference type="GO" id="GO:0003677">
    <property type="term" value="F:DNA binding"/>
    <property type="evidence" value="ECO:0007669"/>
    <property type="project" value="UniProtKB-KW"/>
</dbReference>
<keyword evidence="2 5" id="KW-0238">DNA-binding</keyword>
<dbReference type="PROSITE" id="PS50995">
    <property type="entry name" value="HTH_MARR_2"/>
    <property type="match status" value="1"/>
</dbReference>
<dbReference type="InterPro" id="IPR036388">
    <property type="entry name" value="WH-like_DNA-bd_sf"/>
</dbReference>
<protein>
    <submittedName>
        <fullName evidence="5">DNA-binding transcriptional regulator, MarR family</fullName>
    </submittedName>
</protein>
<keyword evidence="3" id="KW-0804">Transcription</keyword>